<name>A0A6A5GG78_CAERE</name>
<dbReference type="GeneID" id="9820077"/>
<dbReference type="Proteomes" id="UP000483820">
    <property type="component" value="Chromosome V"/>
</dbReference>
<reference evidence="3 4" key="1">
    <citation type="submission" date="2019-12" db="EMBL/GenBank/DDBJ databases">
        <title>Chromosome-level assembly of the Caenorhabditis remanei genome.</title>
        <authorList>
            <person name="Teterina A.A."/>
            <person name="Willis J.H."/>
            <person name="Phillips P.C."/>
        </authorList>
    </citation>
    <scope>NUCLEOTIDE SEQUENCE [LARGE SCALE GENOMIC DNA]</scope>
    <source>
        <strain evidence="3 4">PX506</strain>
        <tissue evidence="3">Whole organism</tissue>
    </source>
</reference>
<organism evidence="3 4">
    <name type="scientific">Caenorhabditis remanei</name>
    <name type="common">Caenorhabditis vulgaris</name>
    <dbReference type="NCBI Taxonomy" id="31234"/>
    <lineage>
        <taxon>Eukaryota</taxon>
        <taxon>Metazoa</taxon>
        <taxon>Ecdysozoa</taxon>
        <taxon>Nematoda</taxon>
        <taxon>Chromadorea</taxon>
        <taxon>Rhabditida</taxon>
        <taxon>Rhabditina</taxon>
        <taxon>Rhabditomorpha</taxon>
        <taxon>Rhabditoidea</taxon>
        <taxon>Rhabditidae</taxon>
        <taxon>Peloderinae</taxon>
        <taxon>Caenorhabditis</taxon>
    </lineage>
</organism>
<dbReference type="CTD" id="9820077"/>
<dbReference type="RefSeq" id="XP_003116659.2">
    <property type="nucleotide sequence ID" value="XM_003116611.2"/>
</dbReference>
<keyword evidence="1" id="KW-0175">Coiled coil</keyword>
<evidence type="ECO:0000256" key="1">
    <source>
        <dbReference type="SAM" id="Coils"/>
    </source>
</evidence>
<evidence type="ECO:0000313" key="4">
    <source>
        <dbReference type="Proteomes" id="UP000483820"/>
    </source>
</evidence>
<feature type="coiled-coil region" evidence="1">
    <location>
        <begin position="216"/>
        <end position="248"/>
    </location>
</feature>
<evidence type="ECO:0000256" key="2">
    <source>
        <dbReference type="SAM" id="SignalP"/>
    </source>
</evidence>
<accession>A0A6A5GG78</accession>
<dbReference type="AlphaFoldDB" id="A0A6A5GG78"/>
<feature type="chain" id="PRO_5025506329" evidence="2">
    <location>
        <begin position="20"/>
        <end position="249"/>
    </location>
</feature>
<comment type="caution">
    <text evidence="3">The sequence shown here is derived from an EMBL/GenBank/DDBJ whole genome shotgun (WGS) entry which is preliminary data.</text>
</comment>
<protein>
    <submittedName>
        <fullName evidence="3">Uncharacterized protein</fullName>
    </submittedName>
</protein>
<keyword evidence="2" id="KW-0732">Signal</keyword>
<sequence>MKWILVGLALLQIALEVNAQRGGVTTVFYEELNMMRAQQAEKLHIANMNFIEYDSSLEDVLIEEVERFNGCPNSIIFHKGGLEFFFDTMGNYSMHYKLLTEPGLTRVASYSTDCGREEKVFNYVVDYSSTPIIHGPPGSQCPEGNGNGKLCRKPSLPAHARQISNEYDPINSRRLSKYQRKGIVADLWKWHQEEEKKKQIARAKFLAVKEVAQKLSKEAQKIAKKVVEEVKRKELERKEKERELAKQAE</sequence>
<dbReference type="EMBL" id="WUAV01000005">
    <property type="protein sequence ID" value="KAF1753492.1"/>
    <property type="molecule type" value="Genomic_DNA"/>
</dbReference>
<proteinExistence type="predicted"/>
<evidence type="ECO:0000313" key="3">
    <source>
        <dbReference type="EMBL" id="KAF1753492.1"/>
    </source>
</evidence>
<dbReference type="KEGG" id="crq:GCK72_020049"/>
<feature type="signal peptide" evidence="2">
    <location>
        <begin position="1"/>
        <end position="19"/>
    </location>
</feature>
<gene>
    <name evidence="3" type="ORF">GCK72_020049</name>
</gene>